<gene>
    <name evidence="3" type="ORF">GTHE00462_LOCUS39709</name>
</gene>
<dbReference type="FunFam" id="3.30.420.40:FF:000058">
    <property type="entry name" value="Putative actin-related protein 5"/>
    <property type="match status" value="1"/>
</dbReference>
<dbReference type="PROSITE" id="PS00432">
    <property type="entry name" value="ACTINS_2"/>
    <property type="match status" value="1"/>
</dbReference>
<evidence type="ECO:0000256" key="2">
    <source>
        <dbReference type="SAM" id="MobiDB-lite"/>
    </source>
</evidence>
<evidence type="ECO:0000313" key="3">
    <source>
        <dbReference type="EMBL" id="CAE2341713.1"/>
    </source>
</evidence>
<name>A0A7S4PPD7_GUITH</name>
<dbReference type="SMART" id="SM00268">
    <property type="entry name" value="ACTIN"/>
    <property type="match status" value="1"/>
</dbReference>
<accession>A0A7S4PPD7</accession>
<proteinExistence type="inferred from homology"/>
<reference evidence="3" key="1">
    <citation type="submission" date="2021-01" db="EMBL/GenBank/DDBJ databases">
        <authorList>
            <person name="Corre E."/>
            <person name="Pelletier E."/>
            <person name="Niang G."/>
            <person name="Scheremetjew M."/>
            <person name="Finn R."/>
            <person name="Kale V."/>
            <person name="Holt S."/>
            <person name="Cochrane G."/>
            <person name="Meng A."/>
            <person name="Brown T."/>
            <person name="Cohen L."/>
        </authorList>
    </citation>
    <scope>NUCLEOTIDE SEQUENCE</scope>
    <source>
        <strain evidence="3">CCMP 2712</strain>
    </source>
</reference>
<dbReference type="Gene3D" id="3.90.640.10">
    <property type="entry name" value="Actin, Chain A, domain 4"/>
    <property type="match status" value="1"/>
</dbReference>
<sequence length="450" mass="49879">MKLVVDNGGGELKAARVTDEIDYKEANLDVNPVVLPHCTAKSRAEKKFFVADGLDTAVDLASLYIRRPHERGYIVNWDVEQDVWQRMCHKDVLGIKPAETSLLVTESLFTPNEMRDNLDEFVFEELGFNKYCCASSPLLALADHKCWDPSSGLSRTGCGGMVDSGVSFTHIVPFYEGRIVHKACRRIDVGGKVMTNLLKETLSSRQWNMMDETILVNAIKERLSFVSQDLERDLTRAKQRGRTNDIRRLYSLPTSNTPGVAGQDRLGHVIEGDEAAARSSASPMKRQKVEEGQGAASGKGAQRLEEECVLEVSNERFTIPEVLFTPRMIGLHQSGIPLAIQSSVRHFDPPMHPLMYSTVLLVGGNALIPGFHARMLAEVRSLAPSDLHVSVPQGPQPANLSAWRGGMRLVGAGALEGAWVTKQEYEEKGHQICRSRFKEIENIVCQLQAT</sequence>
<dbReference type="Pfam" id="PF00022">
    <property type="entry name" value="Actin"/>
    <property type="match status" value="1"/>
</dbReference>
<dbReference type="EMBL" id="HBKN01050919">
    <property type="protein sequence ID" value="CAE2341713.1"/>
    <property type="molecule type" value="Transcribed_RNA"/>
</dbReference>
<organism evidence="3">
    <name type="scientific">Guillardia theta</name>
    <name type="common">Cryptophyte</name>
    <name type="synonym">Cryptomonas phi</name>
    <dbReference type="NCBI Taxonomy" id="55529"/>
    <lineage>
        <taxon>Eukaryota</taxon>
        <taxon>Cryptophyceae</taxon>
        <taxon>Pyrenomonadales</taxon>
        <taxon>Geminigeraceae</taxon>
        <taxon>Guillardia</taxon>
    </lineage>
</organism>
<dbReference type="CDD" id="cd10210">
    <property type="entry name" value="ASKHA_NBD_Arp6"/>
    <property type="match status" value="1"/>
</dbReference>
<dbReference type="Gene3D" id="3.30.420.40">
    <property type="match status" value="2"/>
</dbReference>
<dbReference type="InterPro" id="IPR004000">
    <property type="entry name" value="Actin"/>
</dbReference>
<dbReference type="InterPro" id="IPR004001">
    <property type="entry name" value="Actin_CS"/>
</dbReference>
<feature type="region of interest" description="Disordered" evidence="2">
    <location>
        <begin position="274"/>
        <end position="301"/>
    </location>
</feature>
<evidence type="ECO:0000256" key="1">
    <source>
        <dbReference type="RuleBase" id="RU000487"/>
    </source>
</evidence>
<dbReference type="InterPro" id="IPR043129">
    <property type="entry name" value="ATPase_NBD"/>
</dbReference>
<dbReference type="Gene3D" id="2.30.36.70">
    <property type="entry name" value="Actin, Chain A, domain 2"/>
    <property type="match status" value="1"/>
</dbReference>
<dbReference type="AlphaFoldDB" id="A0A7S4PPD7"/>
<dbReference type="SUPFAM" id="SSF53067">
    <property type="entry name" value="Actin-like ATPase domain"/>
    <property type="match status" value="2"/>
</dbReference>
<dbReference type="PANTHER" id="PTHR11937">
    <property type="entry name" value="ACTIN"/>
    <property type="match status" value="1"/>
</dbReference>
<comment type="similarity">
    <text evidence="1">Belongs to the actin family.</text>
</comment>
<protein>
    <submittedName>
        <fullName evidence="3">Uncharacterized protein</fullName>
    </submittedName>
</protein>